<protein>
    <submittedName>
        <fullName evidence="3">Uncharacterized protein</fullName>
    </submittedName>
</protein>
<evidence type="ECO:0000313" key="3">
    <source>
        <dbReference type="EMBL" id="RZF43626.1"/>
    </source>
</evidence>
<dbReference type="STRING" id="195883.A0A482XCX3"/>
<dbReference type="AlphaFoldDB" id="A0A482XCX3"/>
<dbReference type="Proteomes" id="UP000291343">
    <property type="component" value="Unassembled WGS sequence"/>
</dbReference>
<keyword evidence="1" id="KW-0175">Coiled coil</keyword>
<organism evidence="3 4">
    <name type="scientific">Laodelphax striatellus</name>
    <name type="common">Small brown planthopper</name>
    <name type="synonym">Delphax striatella</name>
    <dbReference type="NCBI Taxonomy" id="195883"/>
    <lineage>
        <taxon>Eukaryota</taxon>
        <taxon>Metazoa</taxon>
        <taxon>Ecdysozoa</taxon>
        <taxon>Arthropoda</taxon>
        <taxon>Hexapoda</taxon>
        <taxon>Insecta</taxon>
        <taxon>Pterygota</taxon>
        <taxon>Neoptera</taxon>
        <taxon>Paraneoptera</taxon>
        <taxon>Hemiptera</taxon>
        <taxon>Auchenorrhyncha</taxon>
        <taxon>Fulgoroidea</taxon>
        <taxon>Delphacidae</taxon>
        <taxon>Criomorphinae</taxon>
        <taxon>Laodelphax</taxon>
    </lineage>
</organism>
<sequence length="157" mass="17481">MNSSKPIDISKSSLVSLKAELSRKQEEVSSVKANKASNYVCPIINPNKKPLPAVKSKFSKNVEKNAEDGSSIVAEENTKALDHSRNVLEIKSKLYDELKEGRLVSERGRGAEYLVDFSQKISEKCEDASSKEKEGEVEGQSVSDDEYDRPSDPEEDW</sequence>
<reference evidence="3 4" key="1">
    <citation type="journal article" date="2017" name="Gigascience">
        <title>Genome sequence of the small brown planthopper, Laodelphax striatellus.</title>
        <authorList>
            <person name="Zhu J."/>
            <person name="Jiang F."/>
            <person name="Wang X."/>
            <person name="Yang P."/>
            <person name="Bao Y."/>
            <person name="Zhao W."/>
            <person name="Wang W."/>
            <person name="Lu H."/>
            <person name="Wang Q."/>
            <person name="Cui N."/>
            <person name="Li J."/>
            <person name="Chen X."/>
            <person name="Luo L."/>
            <person name="Yu J."/>
            <person name="Kang L."/>
            <person name="Cui F."/>
        </authorList>
    </citation>
    <scope>NUCLEOTIDE SEQUENCE [LARGE SCALE GENOMIC DNA]</scope>
    <source>
        <strain evidence="3">Lst14</strain>
    </source>
</reference>
<comment type="caution">
    <text evidence="3">The sequence shown here is derived from an EMBL/GenBank/DDBJ whole genome shotgun (WGS) entry which is preliminary data.</text>
</comment>
<dbReference type="PANTHER" id="PTHR15885:SF1">
    <property type="entry name" value="COILED-COIL DOMAIN-CONTAINING PROTEIN 174"/>
    <property type="match status" value="1"/>
</dbReference>
<evidence type="ECO:0000313" key="4">
    <source>
        <dbReference type="Proteomes" id="UP000291343"/>
    </source>
</evidence>
<dbReference type="InterPro" id="IPR025066">
    <property type="entry name" value="CCDC174-like"/>
</dbReference>
<dbReference type="InParanoid" id="A0A482XCX3"/>
<evidence type="ECO:0000256" key="1">
    <source>
        <dbReference type="ARBA" id="ARBA00023054"/>
    </source>
</evidence>
<keyword evidence="4" id="KW-1185">Reference proteome</keyword>
<dbReference type="EMBL" id="QKKF02012532">
    <property type="protein sequence ID" value="RZF43626.1"/>
    <property type="molecule type" value="Genomic_DNA"/>
</dbReference>
<dbReference type="PANTHER" id="PTHR15885">
    <property type="entry name" value="COILED-COIL DOMAIN-CONTAINING PROTEIN 174"/>
    <property type="match status" value="1"/>
</dbReference>
<gene>
    <name evidence="3" type="ORF">LSTR_LSTR009223</name>
</gene>
<feature type="compositionally biased region" description="Basic and acidic residues" evidence="2">
    <location>
        <begin position="124"/>
        <end position="136"/>
    </location>
</feature>
<dbReference type="SMR" id="A0A482XCX3"/>
<proteinExistence type="predicted"/>
<name>A0A482XCX3_LAOST</name>
<dbReference type="GO" id="GO:0005634">
    <property type="term" value="C:nucleus"/>
    <property type="evidence" value="ECO:0007669"/>
    <property type="project" value="TreeGrafter"/>
</dbReference>
<accession>A0A482XCX3</accession>
<feature type="region of interest" description="Disordered" evidence="2">
    <location>
        <begin position="124"/>
        <end position="157"/>
    </location>
</feature>
<dbReference type="OrthoDB" id="333551at2759"/>
<evidence type="ECO:0000256" key="2">
    <source>
        <dbReference type="SAM" id="MobiDB-lite"/>
    </source>
</evidence>
<feature type="compositionally biased region" description="Basic and acidic residues" evidence="2">
    <location>
        <begin position="148"/>
        <end position="157"/>
    </location>
</feature>